<evidence type="ECO:0000259" key="2">
    <source>
        <dbReference type="PROSITE" id="PS50112"/>
    </source>
</evidence>
<feature type="region of interest" description="Disordered" evidence="1">
    <location>
        <begin position="232"/>
        <end position="314"/>
    </location>
</feature>
<keyword evidence="4" id="KW-1185">Reference proteome</keyword>
<reference evidence="3 4" key="1">
    <citation type="submission" date="2024-02" db="EMBL/GenBank/DDBJ databases">
        <title>Discinaceae phylogenomics.</title>
        <authorList>
            <person name="Dirks A.C."/>
            <person name="James T.Y."/>
        </authorList>
    </citation>
    <scope>NUCLEOTIDE SEQUENCE [LARGE SCALE GENOMIC DNA]</scope>
    <source>
        <strain evidence="3 4">ACD0624</strain>
    </source>
</reference>
<comment type="caution">
    <text evidence="3">The sequence shown here is derived from an EMBL/GenBank/DDBJ whole genome shotgun (WGS) entry which is preliminary data.</text>
</comment>
<feature type="domain" description="PAS" evidence="2">
    <location>
        <begin position="18"/>
        <end position="53"/>
    </location>
</feature>
<sequence length="446" mass="49079">MDITFITMHDLSPDILYEDARLLFASDSISDVLGYTPQDVVGRSCFEYFHPDEMPFARSVHGRGVHLDKAAVLSYCKLKSITGEYVTCECVFTVVYSVIVASTSLYRYNNKSHGRAIAAPVIRRVFSSSQRDPRYHMLTHLSAKFNSAPEGHHEPRAALILNRFTRTLTILYATHALGDILNFPADEAVGGSFYECIQENCLQEAVDALERAKENDSIAYLRFQWRDPRQALASEQGSVRQGRLGNRQDQGHYQADGSRSAAVHNWVERDGSAGYGPGSVSNYDGNNDADMTGDEDEDGSYISGNSTSQSSMSQSPEPIIEVEAVVSCTSDGLVVVLRKARPIIPAPHHPPLYHGVFASPWAHAPLVPPPLQIPVAGGPLAGDFMDSIRQVAVFAWSLRSINENLLQFAKNQGPTELEPGFVGDPSTYLHRQGVDDEHRNQGIDGL</sequence>
<dbReference type="SMART" id="SM00091">
    <property type="entry name" value="PAS"/>
    <property type="match status" value="2"/>
</dbReference>
<accession>A0ABR3GL84</accession>
<evidence type="ECO:0000313" key="4">
    <source>
        <dbReference type="Proteomes" id="UP001447188"/>
    </source>
</evidence>
<feature type="compositionally biased region" description="Low complexity" evidence="1">
    <location>
        <begin position="303"/>
        <end position="314"/>
    </location>
</feature>
<dbReference type="Proteomes" id="UP001447188">
    <property type="component" value="Unassembled WGS sequence"/>
</dbReference>
<dbReference type="InterPro" id="IPR000014">
    <property type="entry name" value="PAS"/>
</dbReference>
<name>A0ABR3GL84_9PEZI</name>
<dbReference type="Pfam" id="PF08447">
    <property type="entry name" value="PAS_3"/>
    <property type="match status" value="1"/>
</dbReference>
<evidence type="ECO:0000256" key="1">
    <source>
        <dbReference type="SAM" id="MobiDB-lite"/>
    </source>
</evidence>
<evidence type="ECO:0000313" key="3">
    <source>
        <dbReference type="EMBL" id="KAL0636623.1"/>
    </source>
</evidence>
<dbReference type="InterPro" id="IPR035965">
    <property type="entry name" value="PAS-like_dom_sf"/>
</dbReference>
<dbReference type="PROSITE" id="PS50112">
    <property type="entry name" value="PAS"/>
    <property type="match status" value="1"/>
</dbReference>
<dbReference type="SUPFAM" id="SSF55785">
    <property type="entry name" value="PYP-like sensor domain (PAS domain)"/>
    <property type="match status" value="1"/>
</dbReference>
<dbReference type="EMBL" id="JBBBZM010000046">
    <property type="protein sequence ID" value="KAL0636623.1"/>
    <property type="molecule type" value="Genomic_DNA"/>
</dbReference>
<dbReference type="InterPro" id="IPR013655">
    <property type="entry name" value="PAS_fold_3"/>
</dbReference>
<organism evidence="3 4">
    <name type="scientific">Discina gigas</name>
    <dbReference type="NCBI Taxonomy" id="1032678"/>
    <lineage>
        <taxon>Eukaryota</taxon>
        <taxon>Fungi</taxon>
        <taxon>Dikarya</taxon>
        <taxon>Ascomycota</taxon>
        <taxon>Pezizomycotina</taxon>
        <taxon>Pezizomycetes</taxon>
        <taxon>Pezizales</taxon>
        <taxon>Discinaceae</taxon>
        <taxon>Discina</taxon>
    </lineage>
</organism>
<proteinExistence type="predicted"/>
<dbReference type="Gene3D" id="3.30.450.20">
    <property type="entry name" value="PAS domain"/>
    <property type="match status" value="1"/>
</dbReference>
<gene>
    <name evidence="3" type="ORF">Q9L58_004352</name>
</gene>
<protein>
    <recommendedName>
        <fullName evidence="2">PAS domain-containing protein</fullName>
    </recommendedName>
</protein>
<dbReference type="CDD" id="cd00130">
    <property type="entry name" value="PAS"/>
    <property type="match status" value="1"/>
</dbReference>